<keyword evidence="5" id="KW-0479">Metal-binding</keyword>
<gene>
    <name evidence="19" type="ORF">pipiens_002950</name>
</gene>
<feature type="domain" description="Peptidase S1" evidence="17">
    <location>
        <begin position="114"/>
        <end position="364"/>
    </location>
</feature>
<dbReference type="GO" id="GO:0004252">
    <property type="term" value="F:serine-type endopeptidase activity"/>
    <property type="evidence" value="ECO:0007669"/>
    <property type="project" value="UniProtKB-UniRule"/>
</dbReference>
<keyword evidence="13" id="KW-0325">Glycoprotein</keyword>
<evidence type="ECO:0000256" key="1">
    <source>
        <dbReference type="ARBA" id="ARBA00004613"/>
    </source>
</evidence>
<comment type="subcellular location">
    <subcellularLocation>
        <location evidence="1 16">Secreted</location>
    </subcellularLocation>
</comment>
<dbReference type="GO" id="GO:0045087">
    <property type="term" value="P:innate immune response"/>
    <property type="evidence" value="ECO:0007669"/>
    <property type="project" value="UniProtKB-KW"/>
</dbReference>
<comment type="caution">
    <text evidence="19">The sequence shown here is derived from an EMBL/GenBank/DDBJ whole genome shotgun (WGS) entry which is preliminary data.</text>
</comment>
<dbReference type="SUPFAM" id="SSF50494">
    <property type="entry name" value="Trypsin-like serine proteases"/>
    <property type="match status" value="1"/>
</dbReference>
<keyword evidence="2 16" id="KW-0964">Secreted</keyword>
<evidence type="ECO:0000256" key="12">
    <source>
        <dbReference type="ARBA" id="ARBA00023157"/>
    </source>
</evidence>
<evidence type="ECO:0000256" key="11">
    <source>
        <dbReference type="ARBA" id="ARBA00023145"/>
    </source>
</evidence>
<keyword evidence="11" id="KW-0865">Zymogen</keyword>
<accession>A0ABD1D5Q1</accession>
<dbReference type="InterPro" id="IPR033116">
    <property type="entry name" value="TRYPSIN_SER"/>
</dbReference>
<evidence type="ECO:0000256" key="9">
    <source>
        <dbReference type="ARBA" id="ARBA00022837"/>
    </source>
</evidence>
<evidence type="ECO:0000256" key="15">
    <source>
        <dbReference type="RuleBase" id="RU363034"/>
    </source>
</evidence>
<keyword evidence="10" id="KW-0391">Immunity</keyword>
<evidence type="ECO:0000313" key="20">
    <source>
        <dbReference type="Proteomes" id="UP001562425"/>
    </source>
</evidence>
<name>A0ABD1D5Q1_CULPP</name>
<evidence type="ECO:0000259" key="18">
    <source>
        <dbReference type="PROSITE" id="PS51888"/>
    </source>
</evidence>
<dbReference type="GO" id="GO:0006508">
    <property type="term" value="P:proteolysis"/>
    <property type="evidence" value="ECO:0007669"/>
    <property type="project" value="UniProtKB-KW"/>
</dbReference>
<dbReference type="EMBL" id="JBEHCU010007365">
    <property type="protein sequence ID" value="KAL1394959.1"/>
    <property type="molecule type" value="Genomic_DNA"/>
</dbReference>
<keyword evidence="8 15" id="KW-0720">Serine protease</keyword>
<dbReference type="SMART" id="SM00680">
    <property type="entry name" value="CLIP"/>
    <property type="match status" value="1"/>
</dbReference>
<dbReference type="Proteomes" id="UP001562425">
    <property type="component" value="Unassembled WGS sequence"/>
</dbReference>
<evidence type="ECO:0000256" key="10">
    <source>
        <dbReference type="ARBA" id="ARBA00022859"/>
    </source>
</evidence>
<evidence type="ECO:0000256" key="5">
    <source>
        <dbReference type="ARBA" id="ARBA00022723"/>
    </source>
</evidence>
<dbReference type="FunFam" id="2.40.10.10:FF:000078">
    <property type="entry name" value="Serine protease H137"/>
    <property type="match status" value="1"/>
</dbReference>
<keyword evidence="20" id="KW-1185">Reference proteome</keyword>
<dbReference type="InterPro" id="IPR038565">
    <property type="entry name" value="CLIP_sf"/>
</dbReference>
<dbReference type="GO" id="GO:0005576">
    <property type="term" value="C:extracellular region"/>
    <property type="evidence" value="ECO:0007669"/>
    <property type="project" value="UniProtKB-SubCell"/>
</dbReference>
<dbReference type="PROSITE" id="PS51888">
    <property type="entry name" value="CLIP"/>
    <property type="match status" value="1"/>
</dbReference>
<keyword evidence="3" id="KW-0399">Innate immunity</keyword>
<reference evidence="19 20" key="1">
    <citation type="submission" date="2024-05" db="EMBL/GenBank/DDBJ databases">
        <title>Culex pipiens pipiens assembly and annotation.</title>
        <authorList>
            <person name="Alout H."/>
            <person name="Durand T."/>
        </authorList>
    </citation>
    <scope>NUCLEOTIDE SEQUENCE [LARGE SCALE GENOMIC DNA]</scope>
    <source>
        <strain evidence="19">HA-2024</strain>
        <tissue evidence="19">Whole body</tissue>
    </source>
</reference>
<dbReference type="AlphaFoldDB" id="A0ABD1D5Q1"/>
<dbReference type="InterPro" id="IPR051487">
    <property type="entry name" value="Ser/Thr_Proteases_Immune/Dev"/>
</dbReference>
<dbReference type="EC" id="3.4.21.-" evidence="15"/>
<protein>
    <recommendedName>
        <fullName evidence="16">CLIP domain-containing serine protease</fullName>
        <ecNumber evidence="15">3.4.21.-</ecNumber>
    </recommendedName>
</protein>
<dbReference type="Pfam" id="PF00089">
    <property type="entry name" value="Trypsin"/>
    <property type="match status" value="1"/>
</dbReference>
<evidence type="ECO:0000256" key="4">
    <source>
        <dbReference type="ARBA" id="ARBA00022670"/>
    </source>
</evidence>
<dbReference type="InterPro" id="IPR043504">
    <property type="entry name" value="Peptidase_S1_PA_chymotrypsin"/>
</dbReference>
<keyword evidence="12" id="KW-1015">Disulfide bond</keyword>
<dbReference type="GO" id="GO:0051604">
    <property type="term" value="P:protein maturation"/>
    <property type="evidence" value="ECO:0007669"/>
    <property type="project" value="UniProtKB-ARBA"/>
</dbReference>
<evidence type="ECO:0000256" key="3">
    <source>
        <dbReference type="ARBA" id="ARBA00022588"/>
    </source>
</evidence>
<evidence type="ECO:0000256" key="14">
    <source>
        <dbReference type="ARBA" id="ARBA00024195"/>
    </source>
</evidence>
<dbReference type="InterPro" id="IPR018114">
    <property type="entry name" value="TRYPSIN_HIS"/>
</dbReference>
<sequence>MLFKTVRFATLVLAVTFVLLGLIPYGLSQALNKPCTNPRGEPGLCVFLRECRPLLDIFNTPDVSARESEFFYASRCSGNSSRKPLVCCAAAPSATSKILPRPPSDCGLDSPDRIVGGTETTLGEFSWAALLVYKDRKGKEDYKCGATLINSRYVVTAAHCITMLSGGWTLNGVRLGEHNTTNKDQDCDEYSCADVPVEVGVEKVILHEGYNQHKRNNDIALIRLNRDVGFSTYINPICLPLEDSVRQMNHTGVKATAAGWGITESNRTSEVKLKVTLDVVDLQTCRKTNIKYNKLDNTQLCAGGQEGEDTCRGDSGGPLMRQIQGNYHLIGVVSMGPIKCGTENVPGVYTNVATFIDWIQSKLE</sequence>
<dbReference type="PANTHER" id="PTHR24256">
    <property type="entry name" value="TRYPTASE-RELATED"/>
    <property type="match status" value="1"/>
</dbReference>
<dbReference type="PROSITE" id="PS00134">
    <property type="entry name" value="TRYPSIN_HIS"/>
    <property type="match status" value="1"/>
</dbReference>
<dbReference type="Gene3D" id="3.30.1640.30">
    <property type="match status" value="1"/>
</dbReference>
<evidence type="ECO:0000256" key="13">
    <source>
        <dbReference type="ARBA" id="ARBA00023180"/>
    </source>
</evidence>
<evidence type="ECO:0000256" key="6">
    <source>
        <dbReference type="ARBA" id="ARBA00022729"/>
    </source>
</evidence>
<dbReference type="FunFam" id="2.40.10.10:FF:000028">
    <property type="entry name" value="Serine protease easter"/>
    <property type="match status" value="1"/>
</dbReference>
<evidence type="ECO:0000256" key="2">
    <source>
        <dbReference type="ARBA" id="ARBA00022525"/>
    </source>
</evidence>
<dbReference type="PROSITE" id="PS50240">
    <property type="entry name" value="TRYPSIN_DOM"/>
    <property type="match status" value="1"/>
</dbReference>
<evidence type="ECO:0000256" key="7">
    <source>
        <dbReference type="ARBA" id="ARBA00022801"/>
    </source>
</evidence>
<dbReference type="Gene3D" id="2.40.10.10">
    <property type="entry name" value="Trypsin-like serine proteases"/>
    <property type="match status" value="2"/>
</dbReference>
<keyword evidence="9" id="KW-0106">Calcium</keyword>
<dbReference type="PROSITE" id="PS00135">
    <property type="entry name" value="TRYPSIN_SER"/>
    <property type="match status" value="1"/>
</dbReference>
<organism evidence="19 20">
    <name type="scientific">Culex pipiens pipiens</name>
    <name type="common">Northern house mosquito</name>
    <dbReference type="NCBI Taxonomy" id="38569"/>
    <lineage>
        <taxon>Eukaryota</taxon>
        <taxon>Metazoa</taxon>
        <taxon>Ecdysozoa</taxon>
        <taxon>Arthropoda</taxon>
        <taxon>Hexapoda</taxon>
        <taxon>Insecta</taxon>
        <taxon>Pterygota</taxon>
        <taxon>Neoptera</taxon>
        <taxon>Endopterygota</taxon>
        <taxon>Diptera</taxon>
        <taxon>Nematocera</taxon>
        <taxon>Culicoidea</taxon>
        <taxon>Culicidae</taxon>
        <taxon>Culicinae</taxon>
        <taxon>Culicini</taxon>
        <taxon>Culex</taxon>
        <taxon>Culex</taxon>
    </lineage>
</organism>
<dbReference type="GO" id="GO:0046872">
    <property type="term" value="F:metal ion binding"/>
    <property type="evidence" value="ECO:0007669"/>
    <property type="project" value="UniProtKB-KW"/>
</dbReference>
<evidence type="ECO:0000256" key="8">
    <source>
        <dbReference type="ARBA" id="ARBA00022825"/>
    </source>
</evidence>
<dbReference type="InterPro" id="IPR022700">
    <property type="entry name" value="CLIP"/>
</dbReference>
<dbReference type="CDD" id="cd00190">
    <property type="entry name" value="Tryp_SPc"/>
    <property type="match status" value="1"/>
</dbReference>
<dbReference type="SMART" id="SM00020">
    <property type="entry name" value="Tryp_SPc"/>
    <property type="match status" value="1"/>
</dbReference>
<dbReference type="InterPro" id="IPR001314">
    <property type="entry name" value="Peptidase_S1A"/>
</dbReference>
<keyword evidence="7 15" id="KW-0378">Hydrolase</keyword>
<feature type="domain" description="Clip" evidence="18">
    <location>
        <begin position="34"/>
        <end position="88"/>
    </location>
</feature>
<evidence type="ECO:0000256" key="16">
    <source>
        <dbReference type="RuleBase" id="RU366078"/>
    </source>
</evidence>
<comment type="domain">
    <text evidence="16">The clip domain consists of 35-55 residues which are 'knitted' together usually by 3 conserved disulfide bonds forming a clip-like compact structure.</text>
</comment>
<comment type="similarity">
    <text evidence="14 16">Belongs to the peptidase S1 family. CLIP subfamily.</text>
</comment>
<dbReference type="PRINTS" id="PR00722">
    <property type="entry name" value="CHYMOTRYPSIN"/>
</dbReference>
<keyword evidence="6" id="KW-0732">Signal</keyword>
<dbReference type="Pfam" id="PF12032">
    <property type="entry name" value="CLIP"/>
    <property type="match status" value="1"/>
</dbReference>
<dbReference type="InterPro" id="IPR001254">
    <property type="entry name" value="Trypsin_dom"/>
</dbReference>
<dbReference type="InterPro" id="IPR009003">
    <property type="entry name" value="Peptidase_S1_PA"/>
</dbReference>
<keyword evidence="4 15" id="KW-0645">Protease</keyword>
<proteinExistence type="inferred from homology"/>
<evidence type="ECO:0000259" key="17">
    <source>
        <dbReference type="PROSITE" id="PS50240"/>
    </source>
</evidence>
<evidence type="ECO:0000313" key="19">
    <source>
        <dbReference type="EMBL" id="KAL1394959.1"/>
    </source>
</evidence>